<reference evidence="1 2" key="1">
    <citation type="submission" date="2017-09" db="EMBL/GenBank/DDBJ databases">
        <title>Depth-based differentiation of microbial function through sediment-hosted aquifers and enrichment of novel symbionts in the deep terrestrial subsurface.</title>
        <authorList>
            <person name="Probst A.J."/>
            <person name="Ladd B."/>
            <person name="Jarett J.K."/>
            <person name="Geller-Mcgrath D.E."/>
            <person name="Sieber C.M."/>
            <person name="Emerson J.B."/>
            <person name="Anantharaman K."/>
            <person name="Thomas B.C."/>
            <person name="Malmstrom R."/>
            <person name="Stieglmeier M."/>
            <person name="Klingl A."/>
            <person name="Woyke T."/>
            <person name="Ryan C.M."/>
            <person name="Banfield J.F."/>
        </authorList>
    </citation>
    <scope>NUCLEOTIDE SEQUENCE [LARGE SCALE GENOMIC DNA]</scope>
    <source>
        <strain evidence="1">CG23_combo_of_CG06-09_8_20_14_all_37_13</strain>
    </source>
</reference>
<dbReference type="Proteomes" id="UP000231480">
    <property type="component" value="Unassembled WGS sequence"/>
</dbReference>
<accession>A0A2G9YD01</accession>
<sequence>IEMANIMKKTFYIIVPFAAIEAKREPLLQKTLGAFKPAKKVIFTEEAFLRYKEQLWQRVEHVANGLTGMGLKLQALDTENILELFFNLYNPE</sequence>
<evidence type="ECO:0000313" key="1">
    <source>
        <dbReference type="EMBL" id="PIP17116.1"/>
    </source>
</evidence>
<proteinExistence type="predicted"/>
<dbReference type="AlphaFoldDB" id="A0A2G9YD01"/>
<protein>
    <submittedName>
        <fullName evidence="1">Uncharacterized protein</fullName>
    </submittedName>
</protein>
<gene>
    <name evidence="1" type="ORF">COX44_01610</name>
</gene>
<name>A0A2G9YD01_9BACT</name>
<organism evidence="1 2">
    <name type="scientific">Candidatus Portnoybacteria bacterium CG23_combo_of_CG06-09_8_20_14_all_37_13</name>
    <dbReference type="NCBI Taxonomy" id="1974819"/>
    <lineage>
        <taxon>Bacteria</taxon>
        <taxon>Candidatus Portnoyibacteriota</taxon>
    </lineage>
</organism>
<dbReference type="EMBL" id="PCRH01000037">
    <property type="protein sequence ID" value="PIP17116.1"/>
    <property type="molecule type" value="Genomic_DNA"/>
</dbReference>
<comment type="caution">
    <text evidence="1">The sequence shown here is derived from an EMBL/GenBank/DDBJ whole genome shotgun (WGS) entry which is preliminary data.</text>
</comment>
<feature type="non-terminal residue" evidence="1">
    <location>
        <position position="1"/>
    </location>
</feature>
<evidence type="ECO:0000313" key="2">
    <source>
        <dbReference type="Proteomes" id="UP000231480"/>
    </source>
</evidence>